<proteinExistence type="predicted"/>
<dbReference type="PANTHER" id="PTHR32309">
    <property type="entry name" value="TYROSINE-PROTEIN KINASE"/>
    <property type="match status" value="1"/>
</dbReference>
<dbReference type="InterPro" id="IPR017479">
    <property type="entry name" value="Tyr_kinase_chain_length_EpsG"/>
</dbReference>
<evidence type="ECO:0000313" key="4">
    <source>
        <dbReference type="Proteomes" id="UP001334732"/>
    </source>
</evidence>
<dbReference type="InterPro" id="IPR050445">
    <property type="entry name" value="Bact_polysacc_biosynth/exp"/>
</dbReference>
<dbReference type="InterPro" id="IPR005702">
    <property type="entry name" value="Wzc-like_C"/>
</dbReference>
<dbReference type="PANTHER" id="PTHR32309:SF13">
    <property type="entry name" value="FERRIC ENTEROBACTIN TRANSPORT PROTEIN FEPE"/>
    <property type="match status" value="1"/>
</dbReference>
<reference evidence="3 4" key="1">
    <citation type="submission" date="2023-12" db="EMBL/GenBank/DDBJ databases">
        <title>Thiobacillus sedimentum sp. nov., a chemolithoautotrophic sulfur-oxidizing bacterium isolated from freshwater sediment.</title>
        <authorList>
            <person name="Luo J."/>
            <person name="Dai C."/>
        </authorList>
    </citation>
    <scope>NUCLEOTIDE SEQUENCE [LARGE SCALE GENOMIC DNA]</scope>
    <source>
        <strain evidence="3 4">SCUT-2</strain>
    </source>
</reference>
<evidence type="ECO:0000256" key="2">
    <source>
        <dbReference type="ARBA" id="ARBA00022840"/>
    </source>
</evidence>
<dbReference type="NCBIfam" id="TIGR01007">
    <property type="entry name" value="eps_fam"/>
    <property type="match status" value="1"/>
</dbReference>
<sequence length="296" mass="31868">MNSITSVSEQGSIVEAAATSIRAEANIGKLLQDAGKLKPQDMERVLKLQQEQNLRFGEAAQKLGLVTEADIQQALSQQFEYPYIPAAEASLNPELTAATAPYSKEAEALRTVRSELLLRWFNEGRKTLAVGSTSADEGASYLAANLAVLFAQMNRKVLLIDTNMRQPRQQEIFHLGNGMGLSDILADRVPSLQVHSVKPFHTLAVLPAGSPPPNPAELLARPAFGALLSGLETSYDIILLDTAPSQLTSDFQVVADRAGGMLIATRRNVSRLAPLAELKEKILFTGAQVVGAVVLD</sequence>
<dbReference type="GO" id="GO:0016301">
    <property type="term" value="F:kinase activity"/>
    <property type="evidence" value="ECO:0007669"/>
    <property type="project" value="UniProtKB-KW"/>
</dbReference>
<organism evidence="3 4">
    <name type="scientific">Thiobacillus sedimenti</name>
    <dbReference type="NCBI Taxonomy" id="3110231"/>
    <lineage>
        <taxon>Bacteria</taxon>
        <taxon>Pseudomonadati</taxon>
        <taxon>Pseudomonadota</taxon>
        <taxon>Betaproteobacteria</taxon>
        <taxon>Nitrosomonadales</taxon>
        <taxon>Thiobacillaceae</taxon>
        <taxon>Thiobacillus</taxon>
    </lineage>
</organism>
<keyword evidence="2" id="KW-0067">ATP-binding</keyword>
<dbReference type="InterPro" id="IPR027417">
    <property type="entry name" value="P-loop_NTPase"/>
</dbReference>
<protein>
    <submittedName>
        <fullName evidence="3">Chain length determinant protein tyrosine kinase EpsG</fullName>
    </submittedName>
</protein>
<keyword evidence="3" id="KW-0808">Transferase</keyword>
<keyword evidence="4" id="KW-1185">Reference proteome</keyword>
<accession>A0ABZ1CH58</accession>
<dbReference type="InterPro" id="IPR037257">
    <property type="entry name" value="T2SS_E_N_sf"/>
</dbReference>
<keyword evidence="1" id="KW-0547">Nucleotide-binding</keyword>
<dbReference type="NCBIfam" id="TIGR03029">
    <property type="entry name" value="EpsG"/>
    <property type="match status" value="1"/>
</dbReference>
<gene>
    <name evidence="3" type="primary">epsG</name>
    <name evidence="3" type="ORF">VA613_09985</name>
</gene>
<dbReference type="Proteomes" id="UP001334732">
    <property type="component" value="Chromosome"/>
</dbReference>
<evidence type="ECO:0000313" key="3">
    <source>
        <dbReference type="EMBL" id="WRS38335.1"/>
    </source>
</evidence>
<dbReference type="Gene3D" id="3.40.50.300">
    <property type="entry name" value="P-loop containing nucleotide triphosphate hydrolases"/>
    <property type="match status" value="1"/>
</dbReference>
<dbReference type="EMBL" id="CP141769">
    <property type="protein sequence ID" value="WRS38335.1"/>
    <property type="molecule type" value="Genomic_DNA"/>
</dbReference>
<evidence type="ECO:0000256" key="1">
    <source>
        <dbReference type="ARBA" id="ARBA00022741"/>
    </source>
</evidence>
<dbReference type="SUPFAM" id="SSF52540">
    <property type="entry name" value="P-loop containing nucleoside triphosphate hydrolases"/>
    <property type="match status" value="1"/>
</dbReference>
<dbReference type="CDD" id="cd05387">
    <property type="entry name" value="BY-kinase"/>
    <property type="match status" value="1"/>
</dbReference>
<keyword evidence="3" id="KW-0418">Kinase</keyword>
<name>A0ABZ1CH58_9PROT</name>
<dbReference type="RefSeq" id="WP_324778866.1">
    <property type="nucleotide sequence ID" value="NZ_CP141769.1"/>
</dbReference>
<dbReference type="SUPFAM" id="SSF160246">
    <property type="entry name" value="EspE N-terminal domain-like"/>
    <property type="match status" value="1"/>
</dbReference>